<dbReference type="PANTHER" id="PTHR45023">
    <property type="match status" value="1"/>
</dbReference>
<dbReference type="Gramene" id="Kaladp0048s0616.1.v1.1">
    <property type="protein sequence ID" value="Kaladp0048s0616.1.v1.1"/>
    <property type="gene ID" value="Kaladp0048s0616.v1.1"/>
</dbReference>
<keyword evidence="2" id="KW-1185">Reference proteome</keyword>
<proteinExistence type="predicted"/>
<dbReference type="Proteomes" id="UP000594263">
    <property type="component" value="Unplaced"/>
</dbReference>
<protein>
    <recommendedName>
        <fullName evidence="3">Myb-like domain-containing protein</fullName>
    </recommendedName>
</protein>
<evidence type="ECO:0008006" key="3">
    <source>
        <dbReference type="Google" id="ProtNLM"/>
    </source>
</evidence>
<evidence type="ECO:0000313" key="2">
    <source>
        <dbReference type="Proteomes" id="UP000594263"/>
    </source>
</evidence>
<dbReference type="OMA" id="AYCARIS"/>
<accession>A0A7N0TZ55</accession>
<dbReference type="PANTHER" id="PTHR45023:SF4">
    <property type="entry name" value="GLYCINE-RICH PROTEIN-RELATED"/>
    <property type="match status" value="1"/>
</dbReference>
<sequence>MAENEAPHNVSQQEKNSRPIKWSAEEEEMLISAWITISNNFAVGNSQTRGNFWARVAGYFNTYRKAKFEREESQIKSHYYLMMPHVNEFNGYYNQIVSDHHSGCEFGAYTSSSNHDIKENTYECNESEIRLIGQKTAKRKIRGKEKKNVTEEFNHQWKRLEELQSEKLVVLNEIKNKAKEDTLRADYEILMKDTSTMSDQQLIIHNHMCSIIKARHGIPYVNILVQCRY</sequence>
<organism evidence="1 2">
    <name type="scientific">Kalanchoe fedtschenkoi</name>
    <name type="common">Lavender scallops</name>
    <name type="synonym">South American air plant</name>
    <dbReference type="NCBI Taxonomy" id="63787"/>
    <lineage>
        <taxon>Eukaryota</taxon>
        <taxon>Viridiplantae</taxon>
        <taxon>Streptophyta</taxon>
        <taxon>Embryophyta</taxon>
        <taxon>Tracheophyta</taxon>
        <taxon>Spermatophyta</taxon>
        <taxon>Magnoliopsida</taxon>
        <taxon>eudicotyledons</taxon>
        <taxon>Gunneridae</taxon>
        <taxon>Pentapetalae</taxon>
        <taxon>Saxifragales</taxon>
        <taxon>Crassulaceae</taxon>
        <taxon>Kalanchoe</taxon>
    </lineage>
</organism>
<reference evidence="1" key="1">
    <citation type="submission" date="2021-01" db="UniProtKB">
        <authorList>
            <consortium name="EnsemblPlants"/>
        </authorList>
    </citation>
    <scope>IDENTIFICATION</scope>
</reference>
<evidence type="ECO:0000313" key="1">
    <source>
        <dbReference type="EnsemblPlants" id="Kaladp0048s0616.1.v1.1"/>
    </source>
</evidence>
<dbReference type="EnsemblPlants" id="Kaladp0048s0616.1.v1.1">
    <property type="protein sequence ID" value="Kaladp0048s0616.1.v1.1"/>
    <property type="gene ID" value="Kaladp0048s0616.v1.1"/>
</dbReference>
<name>A0A7N0TZ55_KALFE</name>
<dbReference type="AlphaFoldDB" id="A0A7N0TZ55"/>